<dbReference type="Proteomes" id="UP001228044">
    <property type="component" value="Unassembled WGS sequence"/>
</dbReference>
<feature type="signal peptide" evidence="1">
    <location>
        <begin position="1"/>
        <end position="19"/>
    </location>
</feature>
<comment type="caution">
    <text evidence="3">The sequence shown here is derived from an EMBL/GenBank/DDBJ whole genome shotgun (WGS) entry which is preliminary data.</text>
</comment>
<proteinExistence type="predicted"/>
<dbReference type="SUPFAM" id="SSF54427">
    <property type="entry name" value="NTF2-like"/>
    <property type="match status" value="1"/>
</dbReference>
<evidence type="ECO:0000313" key="4">
    <source>
        <dbReference type="Proteomes" id="UP001228044"/>
    </source>
</evidence>
<dbReference type="InterPro" id="IPR032710">
    <property type="entry name" value="NTF2-like_dom_sf"/>
</dbReference>
<dbReference type="InterPro" id="IPR027843">
    <property type="entry name" value="DUF4440"/>
</dbReference>
<reference evidence="3 4" key="1">
    <citation type="submission" date="2023-06" db="EMBL/GenBank/DDBJ databases">
        <title>Pelomonas sp. PFR6 16S ribosomal RNA gene Genome sequencing and assembly.</title>
        <authorList>
            <person name="Woo H."/>
        </authorList>
    </citation>
    <scope>NUCLEOTIDE SEQUENCE [LARGE SCALE GENOMIC DNA]</scope>
    <source>
        <strain evidence="3 4">PFR6</strain>
    </source>
</reference>
<organism evidence="3 4">
    <name type="scientific">Roseateles violae</name>
    <dbReference type="NCBI Taxonomy" id="3058042"/>
    <lineage>
        <taxon>Bacteria</taxon>
        <taxon>Pseudomonadati</taxon>
        <taxon>Pseudomonadota</taxon>
        <taxon>Betaproteobacteria</taxon>
        <taxon>Burkholderiales</taxon>
        <taxon>Sphaerotilaceae</taxon>
        <taxon>Roseateles</taxon>
    </lineage>
</organism>
<name>A0ABT8DNB5_9BURK</name>
<keyword evidence="4" id="KW-1185">Reference proteome</keyword>
<sequence>MRRFATAIFLSLAAWTAHAAETAVTLPPELERVLRDYESAWQRKDTAALAALFAVDGMALPNGDRPARGAAAIAAAYAKNAGTPLALRALSFSAAGDMAYIVGGFASAAGRPDFGKFVLVLQRASEGGRWLIAADIDNMNALPPR</sequence>
<dbReference type="Pfam" id="PF14534">
    <property type="entry name" value="DUF4440"/>
    <property type="match status" value="1"/>
</dbReference>
<feature type="domain" description="DUF4440" evidence="2">
    <location>
        <begin position="31"/>
        <end position="132"/>
    </location>
</feature>
<dbReference type="Gene3D" id="3.10.450.50">
    <property type="match status" value="1"/>
</dbReference>
<dbReference type="RefSeq" id="WP_290357924.1">
    <property type="nucleotide sequence ID" value="NZ_JAUHHC010000001.1"/>
</dbReference>
<gene>
    <name evidence="3" type="ORF">QWJ38_04945</name>
</gene>
<dbReference type="EMBL" id="JAUHHC010000001">
    <property type="protein sequence ID" value="MDN3919627.1"/>
    <property type="molecule type" value="Genomic_DNA"/>
</dbReference>
<evidence type="ECO:0000259" key="2">
    <source>
        <dbReference type="Pfam" id="PF14534"/>
    </source>
</evidence>
<accession>A0ABT8DNB5</accession>
<feature type="chain" id="PRO_5046548879" evidence="1">
    <location>
        <begin position="20"/>
        <end position="145"/>
    </location>
</feature>
<keyword evidence="1" id="KW-0732">Signal</keyword>
<evidence type="ECO:0000256" key="1">
    <source>
        <dbReference type="SAM" id="SignalP"/>
    </source>
</evidence>
<evidence type="ECO:0000313" key="3">
    <source>
        <dbReference type="EMBL" id="MDN3919627.1"/>
    </source>
</evidence>
<protein>
    <submittedName>
        <fullName evidence="3">Nuclear transport factor 2 family protein</fullName>
    </submittedName>
</protein>